<protein>
    <submittedName>
        <fullName evidence="2">Uncharacterized protein</fullName>
    </submittedName>
</protein>
<accession>A0A1Z5RGY9</accession>
<feature type="region of interest" description="Disordered" evidence="1">
    <location>
        <begin position="116"/>
        <end position="138"/>
    </location>
</feature>
<dbReference type="PANTHER" id="PTHR36322:SF3">
    <property type="entry name" value="TRANSMEMBRANE PROTEIN"/>
    <property type="match status" value="1"/>
</dbReference>
<proteinExistence type="predicted"/>
<dbReference type="PANTHER" id="PTHR36322">
    <property type="entry name" value="TRANSMEMBRANE PROTEIN"/>
    <property type="match status" value="1"/>
</dbReference>
<organism evidence="2 3">
    <name type="scientific">Sorghum bicolor</name>
    <name type="common">Sorghum</name>
    <name type="synonym">Sorghum vulgare</name>
    <dbReference type="NCBI Taxonomy" id="4558"/>
    <lineage>
        <taxon>Eukaryota</taxon>
        <taxon>Viridiplantae</taxon>
        <taxon>Streptophyta</taxon>
        <taxon>Embryophyta</taxon>
        <taxon>Tracheophyta</taxon>
        <taxon>Spermatophyta</taxon>
        <taxon>Magnoliopsida</taxon>
        <taxon>Liliopsida</taxon>
        <taxon>Poales</taxon>
        <taxon>Poaceae</taxon>
        <taxon>PACMAD clade</taxon>
        <taxon>Panicoideae</taxon>
        <taxon>Andropogonodae</taxon>
        <taxon>Andropogoneae</taxon>
        <taxon>Sorghinae</taxon>
        <taxon>Sorghum</taxon>
    </lineage>
</organism>
<name>A0A1Z5RGY9_SORBI</name>
<sequence>MPMEAATRRAPAWRSSCLALCLLPVALPLLLLCLPLLCVAVAVARFRRRRRRRRQLLLMTTSTKSRRCCPGGRSLHGNEAEGEGEGRRAAAVLLHKYLEDQMELVGAEAADAAAVAVDPTPSSRRSRREAAVACGLTD</sequence>
<dbReference type="FunCoup" id="A0A1Z5RGY9">
    <property type="interactions" value="790"/>
</dbReference>
<reference evidence="2 3" key="1">
    <citation type="journal article" date="2009" name="Nature">
        <title>The Sorghum bicolor genome and the diversification of grasses.</title>
        <authorList>
            <person name="Paterson A.H."/>
            <person name="Bowers J.E."/>
            <person name="Bruggmann R."/>
            <person name="Dubchak I."/>
            <person name="Grimwood J."/>
            <person name="Gundlach H."/>
            <person name="Haberer G."/>
            <person name="Hellsten U."/>
            <person name="Mitros T."/>
            <person name="Poliakov A."/>
            <person name="Schmutz J."/>
            <person name="Spannagl M."/>
            <person name="Tang H."/>
            <person name="Wang X."/>
            <person name="Wicker T."/>
            <person name="Bharti A.K."/>
            <person name="Chapman J."/>
            <person name="Feltus F.A."/>
            <person name="Gowik U."/>
            <person name="Grigoriev I.V."/>
            <person name="Lyons E."/>
            <person name="Maher C.A."/>
            <person name="Martis M."/>
            <person name="Narechania A."/>
            <person name="Otillar R.P."/>
            <person name="Penning B.W."/>
            <person name="Salamov A.A."/>
            <person name="Wang Y."/>
            <person name="Zhang L."/>
            <person name="Carpita N.C."/>
            <person name="Freeling M."/>
            <person name="Gingle A.R."/>
            <person name="Hash C.T."/>
            <person name="Keller B."/>
            <person name="Klein P."/>
            <person name="Kresovich S."/>
            <person name="McCann M.C."/>
            <person name="Ming R."/>
            <person name="Peterson D.G."/>
            <person name="Mehboob-ur-Rahman"/>
            <person name="Ware D."/>
            <person name="Westhoff P."/>
            <person name="Mayer K.F."/>
            <person name="Messing J."/>
            <person name="Rokhsar D.S."/>
        </authorList>
    </citation>
    <scope>NUCLEOTIDE SEQUENCE [LARGE SCALE GENOMIC DNA]</scope>
    <source>
        <strain evidence="3">cv. BTx623</strain>
    </source>
</reference>
<dbReference type="InParanoid" id="A0A1Z5RGY9"/>
<reference evidence="3" key="2">
    <citation type="journal article" date="2018" name="Plant J.">
        <title>The Sorghum bicolor reference genome: improved assembly, gene annotations, a transcriptome atlas, and signatures of genome organization.</title>
        <authorList>
            <person name="McCormick R.F."/>
            <person name="Truong S.K."/>
            <person name="Sreedasyam A."/>
            <person name="Jenkins J."/>
            <person name="Shu S."/>
            <person name="Sims D."/>
            <person name="Kennedy M."/>
            <person name="Amirebrahimi M."/>
            <person name="Weers B.D."/>
            <person name="McKinley B."/>
            <person name="Mattison A."/>
            <person name="Morishige D.T."/>
            <person name="Grimwood J."/>
            <person name="Schmutz J."/>
            <person name="Mullet J.E."/>
        </authorList>
    </citation>
    <scope>NUCLEOTIDE SEQUENCE [LARGE SCALE GENOMIC DNA]</scope>
    <source>
        <strain evidence="3">cv. BTx623</strain>
    </source>
</reference>
<dbReference type="Proteomes" id="UP000000768">
    <property type="component" value="Chromosome 5"/>
</dbReference>
<gene>
    <name evidence="2" type="ORF">SORBI_3005G060400</name>
</gene>
<evidence type="ECO:0000313" key="2">
    <source>
        <dbReference type="EMBL" id="OQU82998.1"/>
    </source>
</evidence>
<dbReference type="eggNOG" id="ENOG502SCXK">
    <property type="taxonomic scope" value="Eukaryota"/>
</dbReference>
<dbReference type="EMBL" id="CM000764">
    <property type="protein sequence ID" value="OQU82998.1"/>
    <property type="molecule type" value="Genomic_DNA"/>
</dbReference>
<evidence type="ECO:0000313" key="3">
    <source>
        <dbReference type="Proteomes" id="UP000000768"/>
    </source>
</evidence>
<evidence type="ECO:0000256" key="1">
    <source>
        <dbReference type="SAM" id="MobiDB-lite"/>
    </source>
</evidence>
<dbReference type="Gramene" id="OQU82998">
    <property type="protein sequence ID" value="OQU82998"/>
    <property type="gene ID" value="SORBI_3005G060400"/>
</dbReference>
<keyword evidence="3" id="KW-1185">Reference proteome</keyword>
<dbReference type="AlphaFoldDB" id="A0A1Z5RGY9"/>